<name>A0A0A8Y502_ARUDO</name>
<dbReference type="AlphaFoldDB" id="A0A0A8Y502"/>
<dbReference type="EMBL" id="GBRH01277315">
    <property type="protein sequence ID" value="JAD20580.1"/>
    <property type="molecule type" value="Transcribed_RNA"/>
</dbReference>
<reference evidence="1" key="1">
    <citation type="submission" date="2014-09" db="EMBL/GenBank/DDBJ databases">
        <authorList>
            <person name="Magalhaes I.L.F."/>
            <person name="Oliveira U."/>
            <person name="Santos F.R."/>
            <person name="Vidigal T.H.D.A."/>
            <person name="Brescovit A.D."/>
            <person name="Santos A.J."/>
        </authorList>
    </citation>
    <scope>NUCLEOTIDE SEQUENCE</scope>
    <source>
        <tissue evidence="1">Shoot tissue taken approximately 20 cm above the soil surface</tissue>
    </source>
</reference>
<protein>
    <submittedName>
        <fullName evidence="1">Uncharacterized protein</fullName>
    </submittedName>
</protein>
<reference evidence="1" key="2">
    <citation type="journal article" date="2015" name="Data Brief">
        <title>Shoot transcriptome of the giant reed, Arundo donax.</title>
        <authorList>
            <person name="Barrero R.A."/>
            <person name="Guerrero F.D."/>
            <person name="Moolhuijzen P."/>
            <person name="Goolsby J.A."/>
            <person name="Tidwell J."/>
            <person name="Bellgard S.E."/>
            <person name="Bellgard M.I."/>
        </authorList>
    </citation>
    <scope>NUCLEOTIDE SEQUENCE</scope>
    <source>
        <tissue evidence="1">Shoot tissue taken approximately 20 cm above the soil surface</tissue>
    </source>
</reference>
<accession>A0A0A8Y502</accession>
<proteinExistence type="predicted"/>
<sequence length="37" mass="4370">MDNLRLHSFLSPPRWFLLRENVQISTLVLFHSQYGGP</sequence>
<organism evidence="1">
    <name type="scientific">Arundo donax</name>
    <name type="common">Giant reed</name>
    <name type="synonym">Donax arundinaceus</name>
    <dbReference type="NCBI Taxonomy" id="35708"/>
    <lineage>
        <taxon>Eukaryota</taxon>
        <taxon>Viridiplantae</taxon>
        <taxon>Streptophyta</taxon>
        <taxon>Embryophyta</taxon>
        <taxon>Tracheophyta</taxon>
        <taxon>Spermatophyta</taxon>
        <taxon>Magnoliopsida</taxon>
        <taxon>Liliopsida</taxon>
        <taxon>Poales</taxon>
        <taxon>Poaceae</taxon>
        <taxon>PACMAD clade</taxon>
        <taxon>Arundinoideae</taxon>
        <taxon>Arundineae</taxon>
        <taxon>Arundo</taxon>
    </lineage>
</organism>
<evidence type="ECO:0000313" key="1">
    <source>
        <dbReference type="EMBL" id="JAD20580.1"/>
    </source>
</evidence>